<keyword evidence="4" id="KW-1185">Reference proteome</keyword>
<name>A0ABP3GE24_9BACI</name>
<protein>
    <submittedName>
        <fullName evidence="3">Uncharacterized protein</fullName>
    </submittedName>
</protein>
<keyword evidence="2" id="KW-0472">Membrane</keyword>
<dbReference type="Gene3D" id="1.20.5.340">
    <property type="match status" value="1"/>
</dbReference>
<dbReference type="EMBL" id="BAAADJ010000062">
    <property type="protein sequence ID" value="GAA0343163.1"/>
    <property type="molecule type" value="Genomic_DNA"/>
</dbReference>
<dbReference type="RefSeq" id="WP_343802494.1">
    <property type="nucleotide sequence ID" value="NZ_BAAADJ010000062.1"/>
</dbReference>
<accession>A0ABP3GE24</accession>
<feature type="transmembrane region" description="Helical" evidence="2">
    <location>
        <begin position="7"/>
        <end position="25"/>
    </location>
</feature>
<evidence type="ECO:0000256" key="2">
    <source>
        <dbReference type="SAM" id="Phobius"/>
    </source>
</evidence>
<sequence length="205" mass="23691">MRERFRTYLLILLLLITAIGIFLSLRTFNLAKELQEEKEELIQNVATLEGELQDSSNRTEELQGKNSQLEEDLSSLKDEIDAIKSPIPYQDIQDAIKTVESYKSVEKLAEVNELLARENGIGLYFMNREEECPCGISFSSRSFEWIPNAVLDLKEFKMENEKLLLTYSTIDDIKHDYQFVLSKGLGRSEPIEGWYIEDINLIAKE</sequence>
<proteinExistence type="predicted"/>
<evidence type="ECO:0000313" key="4">
    <source>
        <dbReference type="Proteomes" id="UP001500782"/>
    </source>
</evidence>
<keyword evidence="2" id="KW-0812">Transmembrane</keyword>
<keyword evidence="2" id="KW-1133">Transmembrane helix</keyword>
<organism evidence="3 4">
    <name type="scientific">Bacillus carboniphilus</name>
    <dbReference type="NCBI Taxonomy" id="86663"/>
    <lineage>
        <taxon>Bacteria</taxon>
        <taxon>Bacillati</taxon>
        <taxon>Bacillota</taxon>
        <taxon>Bacilli</taxon>
        <taxon>Bacillales</taxon>
        <taxon>Bacillaceae</taxon>
        <taxon>Bacillus</taxon>
    </lineage>
</organism>
<feature type="coiled-coil region" evidence="1">
    <location>
        <begin position="31"/>
        <end position="79"/>
    </location>
</feature>
<reference evidence="4" key="1">
    <citation type="journal article" date="2019" name="Int. J. Syst. Evol. Microbiol.">
        <title>The Global Catalogue of Microorganisms (GCM) 10K type strain sequencing project: providing services to taxonomists for standard genome sequencing and annotation.</title>
        <authorList>
            <consortium name="The Broad Institute Genomics Platform"/>
            <consortium name="The Broad Institute Genome Sequencing Center for Infectious Disease"/>
            <person name="Wu L."/>
            <person name="Ma J."/>
        </authorList>
    </citation>
    <scope>NUCLEOTIDE SEQUENCE [LARGE SCALE GENOMIC DNA]</scope>
    <source>
        <strain evidence="4">JCM 9731</strain>
    </source>
</reference>
<keyword evidence="1" id="KW-0175">Coiled coil</keyword>
<evidence type="ECO:0000313" key="3">
    <source>
        <dbReference type="EMBL" id="GAA0343163.1"/>
    </source>
</evidence>
<dbReference type="Proteomes" id="UP001500782">
    <property type="component" value="Unassembled WGS sequence"/>
</dbReference>
<comment type="caution">
    <text evidence="3">The sequence shown here is derived from an EMBL/GenBank/DDBJ whole genome shotgun (WGS) entry which is preliminary data.</text>
</comment>
<gene>
    <name evidence="3" type="ORF">GCM10008967_37010</name>
</gene>
<evidence type="ECO:0000256" key="1">
    <source>
        <dbReference type="SAM" id="Coils"/>
    </source>
</evidence>